<evidence type="ECO:0000313" key="2">
    <source>
        <dbReference type="Proteomes" id="UP001146120"/>
    </source>
</evidence>
<dbReference type="Gene3D" id="3.30.70.270">
    <property type="match status" value="1"/>
</dbReference>
<accession>A0AAV2Z8S2</accession>
<protein>
    <submittedName>
        <fullName evidence="1">Uncharacterized protein</fullName>
    </submittedName>
</protein>
<dbReference type="EMBL" id="DAKRPA010000015">
    <property type="protein sequence ID" value="DBA03791.1"/>
    <property type="molecule type" value="Genomic_DNA"/>
</dbReference>
<proteinExistence type="predicted"/>
<gene>
    <name evidence="1" type="ORF">N0F65_005681</name>
</gene>
<reference evidence="1" key="2">
    <citation type="journal article" date="2023" name="Microbiol Resour">
        <title>Decontamination and Annotation of the Draft Genome Sequence of the Oomycete Lagenidium giganteum ARSEF 373.</title>
        <authorList>
            <person name="Morgan W.R."/>
            <person name="Tartar A."/>
        </authorList>
    </citation>
    <scope>NUCLEOTIDE SEQUENCE</scope>
    <source>
        <strain evidence="1">ARSEF 373</strain>
    </source>
</reference>
<dbReference type="InterPro" id="IPR043502">
    <property type="entry name" value="DNA/RNA_pol_sf"/>
</dbReference>
<evidence type="ECO:0000313" key="1">
    <source>
        <dbReference type="EMBL" id="DBA03791.1"/>
    </source>
</evidence>
<name>A0AAV2Z8S2_9STRA</name>
<reference evidence="1" key="1">
    <citation type="submission" date="2022-11" db="EMBL/GenBank/DDBJ databases">
        <authorList>
            <person name="Morgan W.R."/>
            <person name="Tartar A."/>
        </authorList>
    </citation>
    <scope>NUCLEOTIDE SEQUENCE</scope>
    <source>
        <strain evidence="1">ARSEF 373</strain>
    </source>
</reference>
<dbReference type="AlphaFoldDB" id="A0AAV2Z8S2"/>
<dbReference type="InterPro" id="IPR043128">
    <property type="entry name" value="Rev_trsase/Diguanyl_cyclase"/>
</dbReference>
<sequence>MDIHSFLGLTGYVQRFCAGYAELTAPLFTLLKKAWKSLVSISKA</sequence>
<organism evidence="1 2">
    <name type="scientific">Lagenidium giganteum</name>
    <dbReference type="NCBI Taxonomy" id="4803"/>
    <lineage>
        <taxon>Eukaryota</taxon>
        <taxon>Sar</taxon>
        <taxon>Stramenopiles</taxon>
        <taxon>Oomycota</taxon>
        <taxon>Peronosporomycetes</taxon>
        <taxon>Pythiales</taxon>
        <taxon>Pythiaceae</taxon>
    </lineage>
</organism>
<dbReference type="Proteomes" id="UP001146120">
    <property type="component" value="Unassembled WGS sequence"/>
</dbReference>
<comment type="caution">
    <text evidence="1">The sequence shown here is derived from an EMBL/GenBank/DDBJ whole genome shotgun (WGS) entry which is preliminary data.</text>
</comment>
<dbReference type="SUPFAM" id="SSF56672">
    <property type="entry name" value="DNA/RNA polymerases"/>
    <property type="match status" value="1"/>
</dbReference>
<keyword evidence="2" id="KW-1185">Reference proteome</keyword>